<dbReference type="AlphaFoldDB" id="A0AAD5NX26"/>
<evidence type="ECO:0000313" key="5">
    <source>
        <dbReference type="Proteomes" id="UP001064489"/>
    </source>
</evidence>
<keyword evidence="2" id="KW-0804">Transcription</keyword>
<dbReference type="Proteomes" id="UP001064489">
    <property type="component" value="Chromosome 3"/>
</dbReference>
<dbReference type="GO" id="GO:0006353">
    <property type="term" value="P:DNA-templated transcription termination"/>
    <property type="evidence" value="ECO:0007669"/>
    <property type="project" value="UniProtKB-KW"/>
</dbReference>
<evidence type="ECO:0000256" key="1">
    <source>
        <dbReference type="ARBA" id="ARBA00007692"/>
    </source>
</evidence>
<protein>
    <submittedName>
        <fullName evidence="4">Uncharacterized protein</fullName>
    </submittedName>
</protein>
<evidence type="ECO:0000313" key="4">
    <source>
        <dbReference type="EMBL" id="KAI9185177.1"/>
    </source>
</evidence>
<keyword evidence="5" id="KW-1185">Reference proteome</keyword>
<dbReference type="InterPro" id="IPR003690">
    <property type="entry name" value="MTERF"/>
</dbReference>
<dbReference type="Pfam" id="PF02536">
    <property type="entry name" value="mTERF"/>
    <property type="match status" value="1"/>
</dbReference>
<dbReference type="PANTHER" id="PTHR13068:SF166">
    <property type="entry name" value="TRANSCRIPTION TERMINATION FACTOR MTERF15, MITOCHONDRIAL-LIKE"/>
    <property type="match status" value="1"/>
</dbReference>
<organism evidence="4 5">
    <name type="scientific">Acer negundo</name>
    <name type="common">Box elder</name>
    <dbReference type="NCBI Taxonomy" id="4023"/>
    <lineage>
        <taxon>Eukaryota</taxon>
        <taxon>Viridiplantae</taxon>
        <taxon>Streptophyta</taxon>
        <taxon>Embryophyta</taxon>
        <taxon>Tracheophyta</taxon>
        <taxon>Spermatophyta</taxon>
        <taxon>Magnoliopsida</taxon>
        <taxon>eudicotyledons</taxon>
        <taxon>Gunneridae</taxon>
        <taxon>Pentapetalae</taxon>
        <taxon>rosids</taxon>
        <taxon>malvids</taxon>
        <taxon>Sapindales</taxon>
        <taxon>Sapindaceae</taxon>
        <taxon>Hippocastanoideae</taxon>
        <taxon>Acereae</taxon>
        <taxon>Acer</taxon>
    </lineage>
</organism>
<dbReference type="GO" id="GO:0003676">
    <property type="term" value="F:nucleic acid binding"/>
    <property type="evidence" value="ECO:0007669"/>
    <property type="project" value="InterPro"/>
</dbReference>
<evidence type="ECO:0000256" key="3">
    <source>
        <dbReference type="ARBA" id="ARBA00022946"/>
    </source>
</evidence>
<dbReference type="InterPro" id="IPR038538">
    <property type="entry name" value="MTERF_sf"/>
</dbReference>
<sequence length="116" mass="13644">MWESKVDLYKRWGWSEGKIMAAMDFFVNKMGLESSFIAKHPVFITLSLQKRLIPRAEVFPFLLTKRLIKKSKHTNLVALFKSTEKAFLEKFVNSYDEAPQLLKLYQEKLDLSKITK</sequence>
<accession>A0AAD5NX26</accession>
<reference evidence="4" key="1">
    <citation type="journal article" date="2022" name="Plant J.">
        <title>Strategies of tolerance reflected in two North American maple genomes.</title>
        <authorList>
            <person name="McEvoy S.L."/>
            <person name="Sezen U.U."/>
            <person name="Trouern-Trend A."/>
            <person name="McMahon S.M."/>
            <person name="Schaberg P.G."/>
            <person name="Yang J."/>
            <person name="Wegrzyn J.L."/>
            <person name="Swenson N.G."/>
        </authorList>
    </citation>
    <scope>NUCLEOTIDE SEQUENCE</scope>
    <source>
        <strain evidence="4">91603</strain>
    </source>
</reference>
<proteinExistence type="inferred from homology"/>
<name>A0AAD5NX26_ACENE</name>
<dbReference type="Gene3D" id="1.25.70.10">
    <property type="entry name" value="Transcription termination factor 3, mitochondrial"/>
    <property type="match status" value="1"/>
</dbReference>
<keyword evidence="2" id="KW-0805">Transcription regulation</keyword>
<comment type="similarity">
    <text evidence="1">Belongs to the mTERF family.</text>
</comment>
<dbReference type="EMBL" id="JAJSOW010000100">
    <property type="protein sequence ID" value="KAI9185177.1"/>
    <property type="molecule type" value="Genomic_DNA"/>
</dbReference>
<reference evidence="4" key="2">
    <citation type="submission" date="2023-02" db="EMBL/GenBank/DDBJ databases">
        <authorList>
            <person name="Swenson N.G."/>
            <person name="Wegrzyn J.L."/>
            <person name="Mcevoy S.L."/>
        </authorList>
    </citation>
    <scope>NUCLEOTIDE SEQUENCE</scope>
    <source>
        <strain evidence="4">91603</strain>
        <tissue evidence="4">Leaf</tissue>
    </source>
</reference>
<keyword evidence="2" id="KW-0806">Transcription termination</keyword>
<dbReference type="PANTHER" id="PTHR13068">
    <property type="entry name" value="CGI-12 PROTEIN-RELATED"/>
    <property type="match status" value="1"/>
</dbReference>
<gene>
    <name evidence="4" type="ORF">LWI28_005035</name>
</gene>
<evidence type="ECO:0000256" key="2">
    <source>
        <dbReference type="ARBA" id="ARBA00022472"/>
    </source>
</evidence>
<keyword evidence="3" id="KW-0809">Transit peptide</keyword>
<comment type="caution">
    <text evidence="4">The sequence shown here is derived from an EMBL/GenBank/DDBJ whole genome shotgun (WGS) entry which is preliminary data.</text>
</comment>